<sequence>MTVSHDDHAMGDIRHRGVARPLCRMPCPQFTTAHGAFDAMFGGVVVLACNTGFYVLRGNTRRGQAFSLDLLLEVMVCHGLAPFGYP</sequence>
<evidence type="ECO:0000313" key="2">
    <source>
        <dbReference type="EMBL" id="MPN24426.1"/>
    </source>
</evidence>
<dbReference type="EMBL" id="VSSQ01073280">
    <property type="protein sequence ID" value="MPN24426.1"/>
    <property type="molecule type" value="Genomic_DNA"/>
</dbReference>
<keyword evidence="1" id="KW-0472">Membrane</keyword>
<protein>
    <submittedName>
        <fullName evidence="2">Uncharacterized protein</fullName>
    </submittedName>
</protein>
<accession>A0A645GE44</accession>
<proteinExistence type="predicted"/>
<reference evidence="2" key="1">
    <citation type="submission" date="2019-08" db="EMBL/GenBank/DDBJ databases">
        <authorList>
            <person name="Kucharzyk K."/>
            <person name="Murdoch R.W."/>
            <person name="Higgins S."/>
            <person name="Loffler F."/>
        </authorList>
    </citation>
    <scope>NUCLEOTIDE SEQUENCE</scope>
</reference>
<organism evidence="2">
    <name type="scientific">bioreactor metagenome</name>
    <dbReference type="NCBI Taxonomy" id="1076179"/>
    <lineage>
        <taxon>unclassified sequences</taxon>
        <taxon>metagenomes</taxon>
        <taxon>ecological metagenomes</taxon>
    </lineage>
</organism>
<comment type="caution">
    <text evidence="2">The sequence shown here is derived from an EMBL/GenBank/DDBJ whole genome shotgun (WGS) entry which is preliminary data.</text>
</comment>
<gene>
    <name evidence="2" type="ORF">SDC9_171825</name>
</gene>
<feature type="transmembrane region" description="Helical" evidence="1">
    <location>
        <begin position="39"/>
        <end position="56"/>
    </location>
</feature>
<evidence type="ECO:0000256" key="1">
    <source>
        <dbReference type="SAM" id="Phobius"/>
    </source>
</evidence>
<name>A0A645GE44_9ZZZZ</name>
<keyword evidence="1" id="KW-1133">Transmembrane helix</keyword>
<keyword evidence="1" id="KW-0812">Transmembrane</keyword>
<dbReference type="AlphaFoldDB" id="A0A645GE44"/>